<evidence type="ECO:0000256" key="2">
    <source>
        <dbReference type="ARBA" id="ARBA00022801"/>
    </source>
</evidence>
<sequence length="130" mass="14828">MAAFALERSVETADLDALNHMNNVRYLSWVQDIARDHWHKLSDGRWDKDYIWVVRNHNINYKRSALAGERLRLETFVKDAKGPLSTRNVKFLSSQSGKVLAECDTIWCLLDSKTQKPVAIPADMAAVLLS</sequence>
<dbReference type="OrthoDB" id="9801517at2"/>
<dbReference type="Pfam" id="PF13279">
    <property type="entry name" value="4HBT_2"/>
    <property type="match status" value="1"/>
</dbReference>
<dbReference type="Proteomes" id="UP000199534">
    <property type="component" value="Unassembled WGS sequence"/>
</dbReference>
<gene>
    <name evidence="3" type="ORF">SAMN04490243_1696</name>
</gene>
<dbReference type="Gene3D" id="3.10.129.10">
    <property type="entry name" value="Hotdog Thioesterase"/>
    <property type="match status" value="1"/>
</dbReference>
<protein>
    <submittedName>
        <fullName evidence="3">Acyl-CoA thioester hydrolase</fullName>
    </submittedName>
</protein>
<dbReference type="GO" id="GO:0047617">
    <property type="term" value="F:fatty acyl-CoA hydrolase activity"/>
    <property type="evidence" value="ECO:0007669"/>
    <property type="project" value="TreeGrafter"/>
</dbReference>
<reference evidence="3 4" key="1">
    <citation type="submission" date="2016-10" db="EMBL/GenBank/DDBJ databases">
        <authorList>
            <person name="de Groot N.N."/>
        </authorList>
    </citation>
    <scope>NUCLEOTIDE SEQUENCE [LARGE SCALE GENOMIC DNA]</scope>
    <source>
        <strain evidence="3 4">DSM 21019</strain>
    </source>
</reference>
<keyword evidence="2 3" id="KW-0378">Hydrolase</keyword>
<evidence type="ECO:0000313" key="3">
    <source>
        <dbReference type="EMBL" id="SFR45389.1"/>
    </source>
</evidence>
<dbReference type="PANTHER" id="PTHR31793">
    <property type="entry name" value="4-HYDROXYBENZOYL-COA THIOESTERASE FAMILY MEMBER"/>
    <property type="match status" value="1"/>
</dbReference>
<dbReference type="InterPro" id="IPR050563">
    <property type="entry name" value="4-hydroxybenzoyl-CoA_TE"/>
</dbReference>
<keyword evidence="4" id="KW-1185">Reference proteome</keyword>
<comment type="similarity">
    <text evidence="1">Belongs to the 4-hydroxybenzoyl-CoA thioesterase family.</text>
</comment>
<dbReference type="EMBL" id="FOYQ01000002">
    <property type="protein sequence ID" value="SFR45389.1"/>
    <property type="molecule type" value="Genomic_DNA"/>
</dbReference>
<name>A0A1I6GTG4_9FLAO</name>
<evidence type="ECO:0000313" key="4">
    <source>
        <dbReference type="Proteomes" id="UP000199534"/>
    </source>
</evidence>
<dbReference type="AlphaFoldDB" id="A0A1I6GTG4"/>
<dbReference type="SUPFAM" id="SSF54637">
    <property type="entry name" value="Thioesterase/thiol ester dehydrase-isomerase"/>
    <property type="match status" value="1"/>
</dbReference>
<organism evidence="3 4">
    <name type="scientific">Robiginitalea myxolifaciens</name>
    <dbReference type="NCBI Taxonomy" id="400055"/>
    <lineage>
        <taxon>Bacteria</taxon>
        <taxon>Pseudomonadati</taxon>
        <taxon>Bacteroidota</taxon>
        <taxon>Flavobacteriia</taxon>
        <taxon>Flavobacteriales</taxon>
        <taxon>Flavobacteriaceae</taxon>
        <taxon>Robiginitalea</taxon>
    </lineage>
</organism>
<evidence type="ECO:0000256" key="1">
    <source>
        <dbReference type="ARBA" id="ARBA00005953"/>
    </source>
</evidence>
<dbReference type="PANTHER" id="PTHR31793:SF27">
    <property type="entry name" value="NOVEL THIOESTERASE SUPERFAMILY DOMAIN AND SAPOSIN A-TYPE DOMAIN CONTAINING PROTEIN (0610012H03RIK)"/>
    <property type="match status" value="1"/>
</dbReference>
<proteinExistence type="inferred from homology"/>
<dbReference type="RefSeq" id="WP_092982186.1">
    <property type="nucleotide sequence ID" value="NZ_FOYQ01000002.1"/>
</dbReference>
<dbReference type="CDD" id="cd00586">
    <property type="entry name" value="4HBT"/>
    <property type="match status" value="1"/>
</dbReference>
<accession>A0A1I6GTG4</accession>
<dbReference type="InterPro" id="IPR029069">
    <property type="entry name" value="HotDog_dom_sf"/>
</dbReference>
<dbReference type="STRING" id="400055.SAMN04490243_1696"/>